<dbReference type="Pfam" id="PF14691">
    <property type="entry name" value="Fer4_20"/>
    <property type="match status" value="1"/>
</dbReference>
<evidence type="ECO:0000259" key="4">
    <source>
        <dbReference type="PROSITE" id="PS51379"/>
    </source>
</evidence>
<keyword evidence="2" id="KW-0408">Iron</keyword>
<evidence type="ECO:0000313" key="5">
    <source>
        <dbReference type="EMBL" id="MBD3325307.1"/>
    </source>
</evidence>
<dbReference type="PROSITE" id="PS00198">
    <property type="entry name" value="4FE4S_FER_1"/>
    <property type="match status" value="1"/>
</dbReference>
<dbReference type="GO" id="GO:0046872">
    <property type="term" value="F:metal ion binding"/>
    <property type="evidence" value="ECO:0007669"/>
    <property type="project" value="UniProtKB-KW"/>
</dbReference>
<keyword evidence="1" id="KW-0479">Metal-binding</keyword>
<protein>
    <submittedName>
        <fullName evidence="5">NAD(P)-binding protein</fullName>
    </submittedName>
</protein>
<dbReference type="InterPro" id="IPR017896">
    <property type="entry name" value="4Fe4S_Fe-S-bd"/>
</dbReference>
<dbReference type="SUPFAM" id="SSF51971">
    <property type="entry name" value="Nucleotide-binding domain"/>
    <property type="match status" value="1"/>
</dbReference>
<dbReference type="Pfam" id="PF07992">
    <property type="entry name" value="Pyr_redox_2"/>
    <property type="match status" value="1"/>
</dbReference>
<sequence>KLVDCARHNNIELFTYSSVEAVSGEPGNFKVQVRCKSRYVDEAKCTGCGECEKVCPVERLNEFDRNLSARKAIYRPFPQATPNVFTIEKRGLSPCTDACPAGCNAHGYVALIRNRKFKEALELIRETIPLPAICGRVCGFCEEECNRANVEEAIRIRALKRFAADYEMTLQEPIEPPAVPAADRKEKVAIIGSGPAGLTAAYDLAKQGYQPVIFEAMATTGGMLRVGIPGYRLPDDILDFEVDVIKKTGVEIRTNTPLGPDLTIDDLLNQGFKAIFLAVGTHTNRLLRIEGEELEGVLSGVAFLRDVNSGKMPKTPIKDKVVAVIGGGNTAVDAVRSALRLGAKEAFIVYRRTKEQMPLNPEEREAAEEEGIKIHYLLAPIKINGQDGKVTELVCNQMTLGEVDRSGRRRPVPIEGKTTSFPVDVIIPALGQGVDYTLFEAGVGDLALKWDLIDVDPVTLQTNIPGVFAGGDATTISGGYVVHAIAHGHEVAISIDRYIRGDDLASNRKASPRQVAAMPEGFISQKPPQPLPLLGVPERTTSFKEVEAALSEDEAVKEASRCLDCGVCCECLQCVAACEAKAVNHDLTDTVEELHVGSILFIPGCSLSDLSNRYQYGYAKFPSVVTSLQFERILSASGPFGGHIQRPADGKEPKRLAFIQCVGSRDEEHDYCSSVCCMYALKEAIIAKEHDPDIHCDIFYMDIRAHGKGFDAYYDRAKELGINFTRCRPVKVEELKDSKDLRIGYLDDDGVYKTKEFDMAVLSVGFQPPAETKTMAEKLGISTDAYGFAATNPFDPIASSREGIYVCGPFSEPKDIPETVMEASSASSQAMVYLADARGTEVSEPELPPEKDVRGEPPRIGVFVCHCGKNIGGYVDVPSVAEYAKTLPHVVYADENLYTCSSDTQEILKA</sequence>
<dbReference type="PRINTS" id="PR00368">
    <property type="entry name" value="FADPNR"/>
</dbReference>
<dbReference type="InterPro" id="IPR028261">
    <property type="entry name" value="DPD_II"/>
</dbReference>
<gene>
    <name evidence="5" type="ORF">GF339_12025</name>
</gene>
<dbReference type="PANTHER" id="PTHR42783">
    <property type="entry name" value="GLUTAMATE SYNTHASE [NADPH] SMALL CHAIN"/>
    <property type="match status" value="1"/>
</dbReference>
<dbReference type="Gene3D" id="3.30.70.20">
    <property type="match status" value="1"/>
</dbReference>
<organism evidence="5 6">
    <name type="scientific">candidate division KSB3 bacterium</name>
    <dbReference type="NCBI Taxonomy" id="2044937"/>
    <lineage>
        <taxon>Bacteria</taxon>
        <taxon>candidate division KSB3</taxon>
    </lineage>
</organism>
<dbReference type="GO" id="GO:0051536">
    <property type="term" value="F:iron-sulfur cluster binding"/>
    <property type="evidence" value="ECO:0007669"/>
    <property type="project" value="UniProtKB-KW"/>
</dbReference>
<dbReference type="SUPFAM" id="SSF51905">
    <property type="entry name" value="FAD/NAD(P)-binding domain"/>
    <property type="match status" value="1"/>
</dbReference>
<dbReference type="Proteomes" id="UP000649604">
    <property type="component" value="Unassembled WGS sequence"/>
</dbReference>
<keyword evidence="3" id="KW-0411">Iron-sulfur</keyword>
<accession>A0A9D5JW00</accession>
<proteinExistence type="predicted"/>
<evidence type="ECO:0000256" key="2">
    <source>
        <dbReference type="ARBA" id="ARBA00023004"/>
    </source>
</evidence>
<comment type="caution">
    <text evidence="5">The sequence shown here is derived from an EMBL/GenBank/DDBJ whole genome shotgun (WGS) entry which is preliminary data.</text>
</comment>
<dbReference type="InterPro" id="IPR009051">
    <property type="entry name" value="Helical_ferredxn"/>
</dbReference>
<dbReference type="GO" id="GO:0016491">
    <property type="term" value="F:oxidoreductase activity"/>
    <property type="evidence" value="ECO:0007669"/>
    <property type="project" value="InterPro"/>
</dbReference>
<dbReference type="InterPro" id="IPR023753">
    <property type="entry name" value="FAD/NAD-binding_dom"/>
</dbReference>
<dbReference type="PANTHER" id="PTHR42783:SF3">
    <property type="entry name" value="GLUTAMATE SYNTHASE [NADPH] SMALL CHAIN-RELATED"/>
    <property type="match status" value="1"/>
</dbReference>
<evidence type="ECO:0000256" key="3">
    <source>
        <dbReference type="ARBA" id="ARBA00023014"/>
    </source>
</evidence>
<dbReference type="EMBL" id="WJJP01000390">
    <property type="protein sequence ID" value="MBD3325307.1"/>
    <property type="molecule type" value="Genomic_DNA"/>
</dbReference>
<dbReference type="SUPFAM" id="SSF46548">
    <property type="entry name" value="alpha-helical ferredoxin"/>
    <property type="match status" value="2"/>
</dbReference>
<dbReference type="InterPro" id="IPR017900">
    <property type="entry name" value="4Fe4S_Fe_S_CS"/>
</dbReference>
<dbReference type="AlphaFoldDB" id="A0A9D5JW00"/>
<dbReference type="PRINTS" id="PR00469">
    <property type="entry name" value="PNDRDTASEII"/>
</dbReference>
<dbReference type="Pfam" id="PF00037">
    <property type="entry name" value="Fer4"/>
    <property type="match status" value="1"/>
</dbReference>
<name>A0A9D5JW00_9BACT</name>
<evidence type="ECO:0000256" key="1">
    <source>
        <dbReference type="ARBA" id="ARBA00022723"/>
    </source>
</evidence>
<evidence type="ECO:0000313" key="6">
    <source>
        <dbReference type="Proteomes" id="UP000649604"/>
    </source>
</evidence>
<dbReference type="Gene3D" id="1.10.1060.10">
    <property type="entry name" value="Alpha-helical ferredoxin"/>
    <property type="match status" value="2"/>
</dbReference>
<feature type="non-terminal residue" evidence="5">
    <location>
        <position position="1"/>
    </location>
</feature>
<feature type="non-terminal residue" evidence="5">
    <location>
        <position position="910"/>
    </location>
</feature>
<dbReference type="PROSITE" id="PS51379">
    <property type="entry name" value="4FE4S_FER_2"/>
    <property type="match status" value="1"/>
</dbReference>
<dbReference type="Gene3D" id="3.50.50.60">
    <property type="entry name" value="FAD/NAD(P)-binding domain"/>
    <property type="match status" value="2"/>
</dbReference>
<reference evidence="5" key="1">
    <citation type="submission" date="2019-11" db="EMBL/GenBank/DDBJ databases">
        <title>Microbial mats filling the niche in hypersaline microbial mats.</title>
        <authorList>
            <person name="Wong H.L."/>
            <person name="Macleod F.I."/>
            <person name="White R.A. III"/>
            <person name="Burns B.P."/>
        </authorList>
    </citation>
    <scope>NUCLEOTIDE SEQUENCE</scope>
    <source>
        <strain evidence="5">Rbin_158</strain>
    </source>
</reference>
<dbReference type="InterPro" id="IPR036188">
    <property type="entry name" value="FAD/NAD-bd_sf"/>
</dbReference>
<feature type="domain" description="4Fe-4S ferredoxin-type" evidence="4">
    <location>
        <begin position="36"/>
        <end position="66"/>
    </location>
</feature>